<dbReference type="NCBIfam" id="TIGR02823">
    <property type="entry name" value="oxido_YhdH"/>
    <property type="match status" value="1"/>
</dbReference>
<dbReference type="PANTHER" id="PTHR43677">
    <property type="entry name" value="SHORT-CHAIN DEHYDROGENASE/REDUCTASE"/>
    <property type="match status" value="1"/>
</dbReference>
<dbReference type="SUPFAM" id="SSF50129">
    <property type="entry name" value="GroES-like"/>
    <property type="match status" value="1"/>
</dbReference>
<sequence length="332" mass="36126">MVNSKSTYKAFRVEEENEKFVSAIKEMPFETVEEGEVLIKVHYSSLNYKDALSSIGNKGVTRNYPHTPGIDAVGTIVTSTSEKFKVDDEVIVTSYDLGMNTNGGFAEYVKVPENWVVKLPEKLSMKEAMIFGTAGLTAGMSVLRLVETVKPEDGTIVVSGATGGVGSVSVMILSKLGYKVAAITGKDAEKQYLTDLGATEVILRKDFEELQNRPLLKPVFAGAIDTVGGVILENMIKSVNPLGVVTACGNAASIKLELTVFPFILRGVSLIGIDSQNYPMSYREQVWNKLADEWKLDNLENNATTISLDELSEKLSLMLAGKLKGRTILKVV</sequence>
<dbReference type="InterPro" id="IPR013154">
    <property type="entry name" value="ADH-like_N"/>
</dbReference>
<dbReference type="EMBL" id="FZNT01000002">
    <property type="protein sequence ID" value="SNR41714.1"/>
    <property type="molecule type" value="Genomic_DNA"/>
</dbReference>
<evidence type="ECO:0000313" key="2">
    <source>
        <dbReference type="EMBL" id="SNR41714.1"/>
    </source>
</evidence>
<dbReference type="CDD" id="cd05280">
    <property type="entry name" value="MDR_yhdh_yhfp"/>
    <property type="match status" value="1"/>
</dbReference>
<dbReference type="GO" id="GO:0043957">
    <property type="term" value="F:acryloyl-CoA reductase (NADPH) activity"/>
    <property type="evidence" value="ECO:0007669"/>
    <property type="project" value="TreeGrafter"/>
</dbReference>
<dbReference type="Pfam" id="PF00107">
    <property type="entry name" value="ADH_zinc_N"/>
    <property type="match status" value="1"/>
</dbReference>
<dbReference type="InterPro" id="IPR013149">
    <property type="entry name" value="ADH-like_C"/>
</dbReference>
<evidence type="ECO:0000313" key="3">
    <source>
        <dbReference type="Proteomes" id="UP000198384"/>
    </source>
</evidence>
<dbReference type="InterPro" id="IPR036291">
    <property type="entry name" value="NAD(P)-bd_dom_sf"/>
</dbReference>
<dbReference type="InterPro" id="IPR051397">
    <property type="entry name" value="Zn-ADH-like_protein"/>
</dbReference>
<dbReference type="PANTHER" id="PTHR43677:SF1">
    <property type="entry name" value="ACRYLYL-COA REDUCTASE ACUI-RELATED"/>
    <property type="match status" value="1"/>
</dbReference>
<dbReference type="Gene3D" id="3.90.180.10">
    <property type="entry name" value="Medium-chain alcohol dehydrogenases, catalytic domain"/>
    <property type="match status" value="1"/>
</dbReference>
<proteinExistence type="predicted"/>
<name>A0A238W5X7_9FLAO</name>
<dbReference type="RefSeq" id="WP_089380615.1">
    <property type="nucleotide sequence ID" value="NZ_FZNT01000002.1"/>
</dbReference>
<dbReference type="InterPro" id="IPR011032">
    <property type="entry name" value="GroES-like_sf"/>
</dbReference>
<dbReference type="InterPro" id="IPR014188">
    <property type="entry name" value="Acrylyl-CoA_reductase_AcuI"/>
</dbReference>
<dbReference type="OrthoDB" id="9805663at2"/>
<dbReference type="SMART" id="SM00829">
    <property type="entry name" value="PKS_ER"/>
    <property type="match status" value="1"/>
</dbReference>
<accession>A0A238W5X7</accession>
<dbReference type="InterPro" id="IPR020843">
    <property type="entry name" value="ER"/>
</dbReference>
<dbReference type="Proteomes" id="UP000198384">
    <property type="component" value="Unassembled WGS sequence"/>
</dbReference>
<reference evidence="2 3" key="1">
    <citation type="submission" date="2017-06" db="EMBL/GenBank/DDBJ databases">
        <authorList>
            <person name="Kim H.J."/>
            <person name="Triplett B.A."/>
        </authorList>
    </citation>
    <scope>NUCLEOTIDE SEQUENCE [LARGE SCALE GENOMIC DNA]</scope>
    <source>
        <strain evidence="2 3">DSM 29150</strain>
    </source>
</reference>
<gene>
    <name evidence="2" type="ORF">SAMN06265371_102441</name>
</gene>
<dbReference type="AlphaFoldDB" id="A0A238W5X7"/>
<evidence type="ECO:0000259" key="1">
    <source>
        <dbReference type="SMART" id="SM00829"/>
    </source>
</evidence>
<dbReference type="Pfam" id="PF08240">
    <property type="entry name" value="ADH_N"/>
    <property type="match status" value="1"/>
</dbReference>
<dbReference type="Gene3D" id="3.40.50.720">
    <property type="entry name" value="NAD(P)-binding Rossmann-like Domain"/>
    <property type="match status" value="1"/>
</dbReference>
<keyword evidence="3" id="KW-1185">Reference proteome</keyword>
<feature type="domain" description="Enoyl reductase (ER)" evidence="1">
    <location>
        <begin position="22"/>
        <end position="329"/>
    </location>
</feature>
<organism evidence="2 3">
    <name type="scientific">Lutibacter agarilyticus</name>
    <dbReference type="NCBI Taxonomy" id="1109740"/>
    <lineage>
        <taxon>Bacteria</taxon>
        <taxon>Pseudomonadati</taxon>
        <taxon>Bacteroidota</taxon>
        <taxon>Flavobacteriia</taxon>
        <taxon>Flavobacteriales</taxon>
        <taxon>Flavobacteriaceae</taxon>
        <taxon>Lutibacter</taxon>
    </lineage>
</organism>
<dbReference type="SUPFAM" id="SSF51735">
    <property type="entry name" value="NAD(P)-binding Rossmann-fold domains"/>
    <property type="match status" value="1"/>
</dbReference>
<protein>
    <submittedName>
        <fullName evidence="2">Putative quinone oxidoreductase, YhdH/YhfP family</fullName>
    </submittedName>
</protein>